<evidence type="ECO:0000256" key="4">
    <source>
        <dbReference type="ARBA" id="ARBA00022723"/>
    </source>
</evidence>
<name>A0A1F5YFW8_9BACT</name>
<keyword evidence="3 6" id="KW-0645">Protease</keyword>
<evidence type="ECO:0000256" key="6">
    <source>
        <dbReference type="HAMAP-Rule" id="MF_01974"/>
    </source>
</evidence>
<keyword evidence="4 6" id="KW-0479">Metal-binding</keyword>
<dbReference type="Proteomes" id="UP000177396">
    <property type="component" value="Unassembled WGS sequence"/>
</dbReference>
<dbReference type="AlphaFoldDB" id="A0A1F5YFW8"/>
<dbReference type="PRINTS" id="PR00599">
    <property type="entry name" value="MAPEPTIDASE"/>
</dbReference>
<comment type="function">
    <text evidence="1 6">Removes the N-terminal methionine from nascent proteins. The N-terminal methionine is often cleaved when the second residue in the primary sequence is small and uncharged (Met-Ala-, Cys, Gly, Pro, Ser, Thr, or Val). Requires deformylation of the N(alpha)-formylated initiator methionine before it can be hydrolyzed.</text>
</comment>
<comment type="similarity">
    <text evidence="6">Belongs to the peptidase M24A family. Methionine aminopeptidase type 1 subfamily.</text>
</comment>
<evidence type="ECO:0000313" key="10">
    <source>
        <dbReference type="Proteomes" id="UP000177396"/>
    </source>
</evidence>
<dbReference type="SUPFAM" id="SSF55920">
    <property type="entry name" value="Creatinase/aminopeptidase"/>
    <property type="match status" value="1"/>
</dbReference>
<dbReference type="GO" id="GO:0005829">
    <property type="term" value="C:cytosol"/>
    <property type="evidence" value="ECO:0007669"/>
    <property type="project" value="TreeGrafter"/>
</dbReference>
<dbReference type="EC" id="3.4.11.18" evidence="6 7"/>
<comment type="cofactor">
    <cofactor evidence="6">
        <name>Co(2+)</name>
        <dbReference type="ChEBI" id="CHEBI:48828"/>
    </cofactor>
    <cofactor evidence="6">
        <name>Zn(2+)</name>
        <dbReference type="ChEBI" id="CHEBI:29105"/>
    </cofactor>
    <cofactor evidence="6">
        <name>Mn(2+)</name>
        <dbReference type="ChEBI" id="CHEBI:29035"/>
    </cofactor>
    <cofactor evidence="6">
        <name>Fe(2+)</name>
        <dbReference type="ChEBI" id="CHEBI:29033"/>
    </cofactor>
    <text evidence="6">Binds 2 divalent metal cations per subunit. Has a high-affinity and a low affinity metal-binding site. The true nature of the physiological cofactor is under debate. The enzyme is active with cobalt, zinc, manganese or divalent iron ions. Most likely, methionine aminopeptidases function as mononuclear Fe(2+)-metalloproteases under physiological conditions, and the catalytically relevant metal-binding site has been assigned to the histidine-containing high-affinity site.</text>
</comment>
<comment type="subunit">
    <text evidence="6">Monomer.</text>
</comment>
<evidence type="ECO:0000313" key="9">
    <source>
        <dbReference type="EMBL" id="OGF98866.1"/>
    </source>
</evidence>
<dbReference type="GO" id="GO:0070006">
    <property type="term" value="F:metalloaminopeptidase activity"/>
    <property type="evidence" value="ECO:0007669"/>
    <property type="project" value="UniProtKB-UniRule"/>
</dbReference>
<feature type="binding site" evidence="6">
    <location>
        <position position="240"/>
    </location>
    <ligand>
        <name>a divalent metal cation</name>
        <dbReference type="ChEBI" id="CHEBI:60240"/>
        <label>2</label>
        <note>catalytic</note>
    </ligand>
</feature>
<dbReference type="InterPro" id="IPR036005">
    <property type="entry name" value="Creatinase/aminopeptidase-like"/>
</dbReference>
<reference evidence="9 10" key="1">
    <citation type="journal article" date="2016" name="Nat. Commun.">
        <title>Thousands of microbial genomes shed light on interconnected biogeochemical processes in an aquifer system.</title>
        <authorList>
            <person name="Anantharaman K."/>
            <person name="Brown C.T."/>
            <person name="Hug L.A."/>
            <person name="Sharon I."/>
            <person name="Castelle C.J."/>
            <person name="Probst A.J."/>
            <person name="Thomas B.C."/>
            <person name="Singh A."/>
            <person name="Wilkins M.J."/>
            <person name="Karaoz U."/>
            <person name="Brodie E.L."/>
            <person name="Williams K.H."/>
            <person name="Hubbard S.S."/>
            <person name="Banfield J.F."/>
        </authorList>
    </citation>
    <scope>NUCLEOTIDE SEQUENCE [LARGE SCALE GENOMIC DNA]</scope>
</reference>
<evidence type="ECO:0000256" key="3">
    <source>
        <dbReference type="ARBA" id="ARBA00022670"/>
    </source>
</evidence>
<dbReference type="GO" id="GO:0004239">
    <property type="term" value="F:initiator methionyl aminopeptidase activity"/>
    <property type="evidence" value="ECO:0007669"/>
    <property type="project" value="UniProtKB-UniRule"/>
</dbReference>
<feature type="binding site" evidence="6">
    <location>
        <position position="181"/>
    </location>
    <ligand>
        <name>substrate</name>
    </ligand>
</feature>
<comment type="caution">
    <text evidence="9">The sequence shown here is derived from an EMBL/GenBank/DDBJ whole genome shotgun (WGS) entry which is preliminary data.</text>
</comment>
<evidence type="ECO:0000256" key="5">
    <source>
        <dbReference type="ARBA" id="ARBA00022801"/>
    </source>
</evidence>
<dbReference type="EMBL" id="MFJB01000081">
    <property type="protein sequence ID" value="OGF98866.1"/>
    <property type="molecule type" value="Genomic_DNA"/>
</dbReference>
<feature type="binding site" evidence="6">
    <location>
        <position position="174"/>
    </location>
    <ligand>
        <name>a divalent metal cation</name>
        <dbReference type="ChEBI" id="CHEBI:60240"/>
        <label>2</label>
        <note>catalytic</note>
    </ligand>
</feature>
<dbReference type="Pfam" id="PF00557">
    <property type="entry name" value="Peptidase_M24"/>
    <property type="match status" value="1"/>
</dbReference>
<dbReference type="PANTHER" id="PTHR43330:SF27">
    <property type="entry name" value="METHIONINE AMINOPEPTIDASE"/>
    <property type="match status" value="1"/>
</dbReference>
<dbReference type="HAMAP" id="MF_01974">
    <property type="entry name" value="MetAP_1"/>
    <property type="match status" value="1"/>
</dbReference>
<evidence type="ECO:0000256" key="7">
    <source>
        <dbReference type="RuleBase" id="RU003653"/>
    </source>
</evidence>
<keyword evidence="2 6" id="KW-0031">Aminopeptidase</keyword>
<dbReference type="InterPro" id="IPR001714">
    <property type="entry name" value="Pept_M24_MAP"/>
</dbReference>
<feature type="domain" description="Peptidase M24" evidence="8">
    <location>
        <begin position="13"/>
        <end position="220"/>
    </location>
</feature>
<dbReference type="Gene3D" id="3.90.230.10">
    <property type="entry name" value="Creatinase/methionine aminopeptidase superfamily"/>
    <property type="match status" value="1"/>
</dbReference>
<sequence>MPGLNIKTEKEIEIMKESGQILNRVMETLLHTLGIGVSMLELNALAEKEIEKYGAKPSFKMVPGYKWAICTCVNNIVVHGIPDNYIAKGNDVIGIDLGVYYRGFHTDSSWTVRIKDDKSEKNNAVDKFLTIGRLALDKAIEQVLPGNYISDISEAIQTTVEDAGFSVVRSLIGHGIGKHLHEDPEIPGFVSNSREKTLIITPGLTMAIEVIYNLGSPEVIYKGDGWTISTKDGKISGLFETTVALSDRGVILLTKKYGPSGDN</sequence>
<feature type="binding site" evidence="6">
    <location>
        <position position="107"/>
    </location>
    <ligand>
        <name>a divalent metal cation</name>
        <dbReference type="ChEBI" id="CHEBI:60240"/>
        <label>1</label>
    </ligand>
</feature>
<dbReference type="NCBIfam" id="TIGR00500">
    <property type="entry name" value="met_pdase_I"/>
    <property type="match status" value="1"/>
</dbReference>
<feature type="binding site" evidence="6">
    <location>
        <position position="240"/>
    </location>
    <ligand>
        <name>a divalent metal cation</name>
        <dbReference type="ChEBI" id="CHEBI:60240"/>
        <label>1</label>
    </ligand>
</feature>
<keyword evidence="5 6" id="KW-0378">Hydrolase</keyword>
<feature type="binding site" evidence="6">
    <location>
        <position position="107"/>
    </location>
    <ligand>
        <name>a divalent metal cation</name>
        <dbReference type="ChEBI" id="CHEBI:60240"/>
        <label>2</label>
        <note>catalytic</note>
    </ligand>
</feature>
<evidence type="ECO:0000256" key="2">
    <source>
        <dbReference type="ARBA" id="ARBA00022438"/>
    </source>
</evidence>
<dbReference type="InterPro" id="IPR002467">
    <property type="entry name" value="Pept_M24A_MAP1"/>
</dbReference>
<protein>
    <recommendedName>
        <fullName evidence="6 7">Methionine aminopeptidase</fullName>
        <shortName evidence="6">MAP</shortName>
        <shortName evidence="6">MetAP</shortName>
        <ecNumber evidence="6 7">3.4.11.18</ecNumber>
    </recommendedName>
    <alternativeName>
        <fullName evidence="6">Peptidase M</fullName>
    </alternativeName>
</protein>
<feature type="binding site" evidence="6">
    <location>
        <position position="79"/>
    </location>
    <ligand>
        <name>substrate</name>
    </ligand>
</feature>
<gene>
    <name evidence="6" type="primary">map</name>
    <name evidence="9" type="ORF">A2153_03910</name>
</gene>
<proteinExistence type="inferred from homology"/>
<dbReference type="InterPro" id="IPR000994">
    <property type="entry name" value="Pept_M24"/>
</dbReference>
<dbReference type="PANTHER" id="PTHR43330">
    <property type="entry name" value="METHIONINE AMINOPEPTIDASE"/>
    <property type="match status" value="1"/>
</dbReference>
<accession>A0A1F5YFW8</accession>
<organism evidence="9 10">
    <name type="scientific">Candidatus Gottesmanbacteria bacterium RBG_16_38_7b</name>
    <dbReference type="NCBI Taxonomy" id="1798372"/>
    <lineage>
        <taxon>Bacteria</taxon>
        <taxon>Candidatus Gottesmaniibacteriota</taxon>
    </lineage>
</organism>
<dbReference type="GO" id="GO:0046872">
    <property type="term" value="F:metal ion binding"/>
    <property type="evidence" value="ECO:0007669"/>
    <property type="project" value="UniProtKB-UniRule"/>
</dbReference>
<evidence type="ECO:0000259" key="8">
    <source>
        <dbReference type="Pfam" id="PF00557"/>
    </source>
</evidence>
<dbReference type="GO" id="GO:0006508">
    <property type="term" value="P:proteolysis"/>
    <property type="evidence" value="ECO:0007669"/>
    <property type="project" value="UniProtKB-KW"/>
</dbReference>
<evidence type="ECO:0000256" key="1">
    <source>
        <dbReference type="ARBA" id="ARBA00002521"/>
    </source>
</evidence>
<comment type="catalytic activity">
    <reaction evidence="6 7">
        <text>Release of N-terminal amino acids, preferentially methionine, from peptides and arylamides.</text>
        <dbReference type="EC" id="3.4.11.18"/>
    </reaction>
</comment>
<feature type="binding site" evidence="6">
    <location>
        <position position="96"/>
    </location>
    <ligand>
        <name>a divalent metal cation</name>
        <dbReference type="ChEBI" id="CHEBI:60240"/>
        <label>1</label>
    </ligand>
</feature>
<feature type="binding site" evidence="6">
    <location>
        <position position="209"/>
    </location>
    <ligand>
        <name>a divalent metal cation</name>
        <dbReference type="ChEBI" id="CHEBI:60240"/>
        <label>2</label>
        <note>catalytic</note>
    </ligand>
</feature>